<comment type="function">
    <text evidence="13 15">Catalyzes the decarboxylation of S-adenosylmethionine to S-adenosylmethioninamine (dcAdoMet), the propylamine donor required for the synthesis of the polyamines spermine and spermidine from the diamine putrescine.</text>
</comment>
<feature type="active site" description="Proton acceptor; for processing activity" evidence="15">
    <location>
        <position position="68"/>
    </location>
</feature>
<dbReference type="InterPro" id="IPR016067">
    <property type="entry name" value="S-AdoMet_deCO2ase_core"/>
</dbReference>
<proteinExistence type="inferred from homology"/>
<comment type="cofactor">
    <cofactor evidence="15">
        <name>pyruvate</name>
        <dbReference type="ChEBI" id="CHEBI:15361"/>
    </cofactor>
    <text evidence="15">Binds 1 pyruvoyl group covalently per subunit.</text>
</comment>
<organism evidence="16 17">
    <name type="scientific">Virgibacillus pantothenticus</name>
    <dbReference type="NCBI Taxonomy" id="1473"/>
    <lineage>
        <taxon>Bacteria</taxon>
        <taxon>Bacillati</taxon>
        <taxon>Bacillota</taxon>
        <taxon>Bacilli</taxon>
        <taxon>Bacillales</taxon>
        <taxon>Bacillaceae</taxon>
        <taxon>Virgibacillus</taxon>
    </lineage>
</organism>
<dbReference type="InterPro" id="IPR042286">
    <property type="entry name" value="AdoMetDC_C"/>
</dbReference>
<dbReference type="Proteomes" id="UP000036780">
    <property type="component" value="Unassembled WGS sequence"/>
</dbReference>
<dbReference type="NCBIfam" id="TIGR03330">
    <property type="entry name" value="SAM_DCase_Bsu"/>
    <property type="match status" value="1"/>
</dbReference>
<dbReference type="PATRIC" id="fig|1473.5.peg.2930"/>
<keyword evidence="7 15" id="KW-0620">Polyamine biosynthesis</keyword>
<evidence type="ECO:0000256" key="15">
    <source>
        <dbReference type="HAMAP-Rule" id="MF_00464"/>
    </source>
</evidence>
<keyword evidence="5 15" id="KW-0068">Autocatalytic cleavage</keyword>
<evidence type="ECO:0000256" key="14">
    <source>
        <dbReference type="ARBA" id="ARBA00061583"/>
    </source>
</evidence>
<comment type="similarity">
    <text evidence="14 15">Belongs to the prokaryotic AdoMetDC family. Type 1 subfamily.</text>
</comment>
<keyword evidence="8 15" id="KW-0865">Zymogen</keyword>
<feature type="active site" description="Schiff-base intermediate with substrate; via pyruvic acid" evidence="15">
    <location>
        <position position="63"/>
    </location>
</feature>
<dbReference type="GO" id="GO:0004014">
    <property type="term" value="F:adenosylmethionine decarboxylase activity"/>
    <property type="evidence" value="ECO:0007669"/>
    <property type="project" value="UniProtKB-UniRule"/>
</dbReference>
<feature type="chain" id="PRO_5041490949" description="S-adenosylmethionine decarboxylase alpha chain" evidence="15">
    <location>
        <begin position="63"/>
        <end position="125"/>
    </location>
</feature>
<comment type="PTM">
    <text evidence="15">Is synthesized initially as an inactive proenzyme. Formation of the active enzyme involves a self-maturation process in which the active site pyruvoyl group is generated from an internal serine residue via an autocatalytic post-translational modification. Two non-identical subunits are generated from the proenzyme in this reaction, and the pyruvate is formed at the N-terminus of the alpha chain, which is derived from the carboxyl end of the proenzyme. The post-translation cleavage follows an unusual pathway, termed non-hydrolytic serinolysis, in which the side chain hydroxyl group of the serine supplies its oxygen atom to form the C-terminus of the beta chain, while the remainder of the serine residue undergoes an oxidative deamination to produce ammonia and the pyruvoyl group blocking the N-terminus of the alpha chain.</text>
</comment>
<dbReference type="EC" id="4.1.1.50" evidence="15"/>
<evidence type="ECO:0000256" key="12">
    <source>
        <dbReference type="ARBA" id="ARBA00048112"/>
    </source>
</evidence>
<reference evidence="17" key="1">
    <citation type="submission" date="2015-07" db="EMBL/GenBank/DDBJ databases">
        <title>Fjat-10053 dsm26.</title>
        <authorList>
            <person name="Liu B."/>
            <person name="Wang J."/>
            <person name="Zhu Y."/>
            <person name="Liu G."/>
            <person name="Chen Q."/>
            <person name="Chen Z."/>
            <person name="Lan J."/>
            <person name="Che J."/>
            <person name="Ge C."/>
            <person name="Shi H."/>
            <person name="Pan Z."/>
            <person name="Liu X."/>
        </authorList>
    </citation>
    <scope>NUCLEOTIDE SEQUENCE [LARGE SCALE GENOMIC DNA]</scope>
    <source>
        <strain evidence="17">DSM 26</strain>
    </source>
</reference>
<keyword evidence="6 15" id="KW-0745">Spermidine biosynthesis</keyword>
<evidence type="ECO:0000313" key="17">
    <source>
        <dbReference type="Proteomes" id="UP000036780"/>
    </source>
</evidence>
<feature type="active site" description="Proton donor; for catalytic activity" evidence="15">
    <location>
        <position position="83"/>
    </location>
</feature>
<evidence type="ECO:0000256" key="6">
    <source>
        <dbReference type="ARBA" id="ARBA00023066"/>
    </source>
</evidence>
<dbReference type="RefSeq" id="WP_050353343.1">
    <property type="nucleotide sequence ID" value="NZ_BOSN01000009.1"/>
</dbReference>
<keyword evidence="3 15" id="KW-0949">S-adenosyl-L-methionine</keyword>
<comment type="caution">
    <text evidence="16">The sequence shown here is derived from an EMBL/GenBank/DDBJ whole genome shotgun (WGS) entry which is preliminary data.</text>
</comment>
<dbReference type="FunFam" id="3.30.360.110:FF:000001">
    <property type="entry name" value="S-adenosylmethionine decarboxylase proenzyme"/>
    <property type="match status" value="1"/>
</dbReference>
<evidence type="ECO:0000256" key="3">
    <source>
        <dbReference type="ARBA" id="ARBA00022691"/>
    </source>
</evidence>
<evidence type="ECO:0000256" key="4">
    <source>
        <dbReference type="ARBA" id="ARBA00022793"/>
    </source>
</evidence>
<dbReference type="InterPro" id="IPR017716">
    <property type="entry name" value="S-AdoMet_deCOase_pro-enz"/>
</dbReference>
<dbReference type="GO" id="GO:0008295">
    <property type="term" value="P:spermidine biosynthetic process"/>
    <property type="evidence" value="ECO:0007669"/>
    <property type="project" value="UniProtKB-UniRule"/>
</dbReference>
<evidence type="ECO:0000256" key="7">
    <source>
        <dbReference type="ARBA" id="ARBA00023115"/>
    </source>
</evidence>
<feature type="site" description="Cleavage (non-hydrolytic); by autolysis" evidence="15">
    <location>
        <begin position="62"/>
        <end position="63"/>
    </location>
</feature>
<evidence type="ECO:0000313" key="16">
    <source>
        <dbReference type="EMBL" id="KNE20759.1"/>
    </source>
</evidence>
<dbReference type="UniPathway" id="UPA00331">
    <property type="reaction ID" value="UER00451"/>
</dbReference>
<evidence type="ECO:0000256" key="10">
    <source>
        <dbReference type="ARBA" id="ARBA00023270"/>
    </source>
</evidence>
<dbReference type="Gene3D" id="3.30.360.110">
    <property type="entry name" value="S-adenosylmethionine decarboxylase domain"/>
    <property type="match status" value="1"/>
</dbReference>
<dbReference type="OrthoDB" id="9793120at2"/>
<feature type="chain" id="PRO_5041490948" description="S-adenosylmethionine decarboxylase beta chain" evidence="15">
    <location>
        <begin position="1"/>
        <end position="62"/>
    </location>
</feature>
<feature type="modified residue" description="Pyruvic acid (Ser); by autocatalysis" evidence="15">
    <location>
        <position position="63"/>
    </location>
</feature>
<keyword evidence="4 15" id="KW-0210">Decarboxylase</keyword>
<sequence length="125" mass="13865">MDTMGRHIIVELWKCHRDILNSIKDMEHIFVEAALKAGAEVREVTFHKFAPIGISGVIIISESHLTVHSFPEHGYASVDVYTCGQSVDPHIAVRFIERGLKAMQVEKLEITRGTGALCLGPLESI</sequence>
<gene>
    <name evidence="15" type="primary">speH</name>
    <name evidence="16" type="ORF">AFK71_20785</name>
</gene>
<evidence type="ECO:0000256" key="5">
    <source>
        <dbReference type="ARBA" id="ARBA00022813"/>
    </source>
</evidence>
<comment type="pathway">
    <text evidence="1 15">Amine and polyamine biosynthesis; S-adenosylmethioninamine biosynthesis; S-adenosylmethioninamine from S-adenosyl-L-methionine: step 1/1.</text>
</comment>
<dbReference type="GO" id="GO:0005829">
    <property type="term" value="C:cytosol"/>
    <property type="evidence" value="ECO:0007669"/>
    <property type="project" value="TreeGrafter"/>
</dbReference>
<dbReference type="Pfam" id="PF02675">
    <property type="entry name" value="AdoMet_dc"/>
    <property type="match status" value="1"/>
</dbReference>
<evidence type="ECO:0000256" key="1">
    <source>
        <dbReference type="ARBA" id="ARBA00004911"/>
    </source>
</evidence>
<comment type="subunit">
    <text evidence="2 15">Heterotetramer of two alpha and two beta chains arranged as a dimer of alpha/beta heterodimers.</text>
</comment>
<dbReference type="InterPro" id="IPR003826">
    <property type="entry name" value="AdoMetDC_fam_prok"/>
</dbReference>
<keyword evidence="10 15" id="KW-0704">Schiff base</keyword>
<dbReference type="SUPFAM" id="SSF56276">
    <property type="entry name" value="S-adenosylmethionine decarboxylase"/>
    <property type="match status" value="1"/>
</dbReference>
<dbReference type="PANTHER" id="PTHR33866">
    <property type="entry name" value="S-ADENOSYLMETHIONINE DECARBOXYLASE PROENZYME"/>
    <property type="match status" value="1"/>
</dbReference>
<keyword evidence="11 15" id="KW-0670">Pyruvate</keyword>
<dbReference type="AlphaFoldDB" id="A0A0L0QQB6"/>
<dbReference type="EMBL" id="LGTO01000007">
    <property type="protein sequence ID" value="KNE20759.1"/>
    <property type="molecule type" value="Genomic_DNA"/>
</dbReference>
<name>A0A0L0QQB6_VIRPA</name>
<evidence type="ECO:0000256" key="13">
    <source>
        <dbReference type="ARBA" id="ARBA00056215"/>
    </source>
</evidence>
<keyword evidence="17" id="KW-1185">Reference proteome</keyword>
<evidence type="ECO:0000256" key="8">
    <source>
        <dbReference type="ARBA" id="ARBA00023145"/>
    </source>
</evidence>
<accession>A0A0L0QQB6</accession>
<dbReference type="InterPro" id="IPR042284">
    <property type="entry name" value="AdoMetDC_N"/>
</dbReference>
<keyword evidence="9 15" id="KW-0456">Lyase</keyword>
<evidence type="ECO:0000256" key="9">
    <source>
        <dbReference type="ARBA" id="ARBA00023239"/>
    </source>
</evidence>
<dbReference type="PANTHER" id="PTHR33866:SF2">
    <property type="entry name" value="S-ADENOSYLMETHIONINE DECARBOXYLASE PROENZYME"/>
    <property type="match status" value="1"/>
</dbReference>
<dbReference type="GeneID" id="66870005"/>
<evidence type="ECO:0000256" key="11">
    <source>
        <dbReference type="ARBA" id="ARBA00023317"/>
    </source>
</evidence>
<dbReference type="Gene3D" id="3.30.160.750">
    <property type="match status" value="1"/>
</dbReference>
<protein>
    <recommendedName>
        <fullName evidence="15">S-adenosylmethionine decarboxylase proenzyme</fullName>
        <shortName evidence="15">AdoMetDC</shortName>
        <shortName evidence="15">SAMDC</shortName>
        <ecNumber evidence="15">4.1.1.50</ecNumber>
    </recommendedName>
    <component>
        <recommendedName>
            <fullName evidence="15">S-adenosylmethionine decarboxylase beta chain</fullName>
        </recommendedName>
    </component>
    <component>
        <recommendedName>
            <fullName evidence="15">S-adenosylmethionine decarboxylase alpha chain</fullName>
        </recommendedName>
    </component>
</protein>
<dbReference type="HAMAP" id="MF_00464">
    <property type="entry name" value="AdoMetDC_1"/>
    <property type="match status" value="1"/>
</dbReference>
<evidence type="ECO:0000256" key="2">
    <source>
        <dbReference type="ARBA" id="ARBA00011601"/>
    </source>
</evidence>
<comment type="catalytic activity">
    <reaction evidence="12 15">
        <text>S-adenosyl-L-methionine + H(+) = S-adenosyl 3-(methylsulfanyl)propylamine + CO2</text>
        <dbReference type="Rhea" id="RHEA:15981"/>
        <dbReference type="ChEBI" id="CHEBI:15378"/>
        <dbReference type="ChEBI" id="CHEBI:16526"/>
        <dbReference type="ChEBI" id="CHEBI:57443"/>
        <dbReference type="ChEBI" id="CHEBI:59789"/>
        <dbReference type="EC" id="4.1.1.50"/>
    </reaction>
</comment>